<dbReference type="InterPro" id="IPR020046">
    <property type="entry name" value="5-3_exonucl_a-hlix_arch_N"/>
</dbReference>
<dbReference type="InterPro" id="IPR036279">
    <property type="entry name" value="5-3_exonuclease_C_sf"/>
</dbReference>
<dbReference type="SUPFAM" id="SSF47807">
    <property type="entry name" value="5' to 3' exonuclease, C-terminal subdomain"/>
    <property type="match status" value="1"/>
</dbReference>
<dbReference type="GeneID" id="55412616"/>
<keyword evidence="2" id="KW-0378">Hydrolase</keyword>
<dbReference type="InterPro" id="IPR008918">
    <property type="entry name" value="HhH2"/>
</dbReference>
<name>A0A6S4P9P3_9CAUD</name>
<evidence type="ECO:0000259" key="3">
    <source>
        <dbReference type="SMART" id="SM00475"/>
    </source>
</evidence>
<dbReference type="GO" id="GO:0003677">
    <property type="term" value="F:DNA binding"/>
    <property type="evidence" value="ECO:0007669"/>
    <property type="project" value="InterPro"/>
</dbReference>
<evidence type="ECO:0000256" key="1">
    <source>
        <dbReference type="ARBA" id="ARBA00022722"/>
    </source>
</evidence>
<dbReference type="GO" id="GO:0033567">
    <property type="term" value="P:DNA replication, Okazaki fragment processing"/>
    <property type="evidence" value="ECO:0007669"/>
    <property type="project" value="InterPro"/>
</dbReference>
<dbReference type="EMBL" id="AP013540">
    <property type="protein sequence ID" value="BAQ94092.1"/>
    <property type="molecule type" value="Genomic_DNA"/>
</dbReference>
<dbReference type="SUPFAM" id="SSF88723">
    <property type="entry name" value="PIN domain-like"/>
    <property type="match status" value="1"/>
</dbReference>
<keyword evidence="1" id="KW-0540">Nuclease</keyword>
<feature type="domain" description="5'-3' exonuclease" evidence="3">
    <location>
        <begin position="4"/>
        <end position="243"/>
    </location>
</feature>
<reference evidence="4 5" key="1">
    <citation type="journal article" date="2013" name="PLoS Genet.">
        <title>Expanding the Marine Virosphere Using Metagenomics.</title>
        <authorList>
            <person name="Mizuno C.M."/>
            <person name="Rodriguez-Valera F."/>
            <person name="Kimes N.E."/>
            <person name="Ghai R."/>
        </authorList>
    </citation>
    <scope>NUCLEOTIDE SEQUENCE [LARGE SCALE GENOMIC DNA]</scope>
    <source>
        <strain evidence="4">UvMED-CGR-C62A-MedDCM-OCT-S28-C10</strain>
    </source>
</reference>
<dbReference type="Proteomes" id="UP000505345">
    <property type="component" value="Segment"/>
</dbReference>
<dbReference type="PANTHER" id="PTHR42646:SF2">
    <property type="entry name" value="5'-3' EXONUCLEASE FAMILY PROTEIN"/>
    <property type="match status" value="1"/>
</dbReference>
<dbReference type="PANTHER" id="PTHR42646">
    <property type="entry name" value="FLAP ENDONUCLEASE XNI"/>
    <property type="match status" value="1"/>
</dbReference>
<dbReference type="Gene3D" id="1.10.150.20">
    <property type="entry name" value="5' to 3' exonuclease, C-terminal subdomain"/>
    <property type="match status" value="1"/>
</dbReference>
<dbReference type="Pfam" id="PF02739">
    <property type="entry name" value="5_3_exonuc_N"/>
    <property type="match status" value="1"/>
</dbReference>
<dbReference type="GO" id="GO:0017108">
    <property type="term" value="F:5'-flap endonuclease activity"/>
    <property type="evidence" value="ECO:0007669"/>
    <property type="project" value="InterPro"/>
</dbReference>
<keyword evidence="5" id="KW-1185">Reference proteome</keyword>
<dbReference type="SMART" id="SM00475">
    <property type="entry name" value="53EXOc"/>
    <property type="match status" value="1"/>
</dbReference>
<dbReference type="RefSeq" id="YP_009778150.1">
    <property type="nucleotide sequence ID" value="NC_047711.1"/>
</dbReference>
<dbReference type="SMART" id="SM00279">
    <property type="entry name" value="HhH2"/>
    <property type="match status" value="1"/>
</dbReference>
<organism evidence="4 5">
    <name type="scientific">uncultured phage_MedDCM-OCT-S28-C10</name>
    <dbReference type="NCBI Taxonomy" id="2741077"/>
    <lineage>
        <taxon>Viruses</taxon>
        <taxon>Duplodnaviria</taxon>
        <taxon>Heunggongvirae</taxon>
        <taxon>Uroviricota</taxon>
        <taxon>Caudoviricetes</taxon>
        <taxon>Autographivirales</taxon>
        <taxon>Votkovvirus</taxon>
        <taxon>Votkovvirus S28C10</taxon>
    </lineage>
</organism>
<sequence>MPKSKLLIDGDIIAYQITSQIEEPIHWGNDLWTLHSDFRTAKDHFHTYIKTLKENLYLSDITIFLSDGSKNFRKQLYPDYKANRKNKRKPTCLPEMRKYMIEEFGAITEPRLEADDLLGIYSTKPSYKNSIVVSLDKDLRTIPGKLSPDGSNILKITKKKAIYNHATQILIGDTTDNYPGCPGIGPKTAAKLFADIEGASTIDPYWAIILKTYNKAGLTESDALTQARISYILQSKDYDFKNKKIKLWKPFS</sequence>
<proteinExistence type="predicted"/>
<protein>
    <submittedName>
        <fullName evidence="4">Nuclease</fullName>
    </submittedName>
</protein>
<dbReference type="InterPro" id="IPR002421">
    <property type="entry name" value="5-3_exonuclease"/>
</dbReference>
<evidence type="ECO:0000256" key="2">
    <source>
        <dbReference type="ARBA" id="ARBA00022801"/>
    </source>
</evidence>
<dbReference type="Gene3D" id="3.40.50.1010">
    <property type="entry name" value="5'-nuclease"/>
    <property type="match status" value="1"/>
</dbReference>
<dbReference type="GO" id="GO:0008409">
    <property type="term" value="F:5'-3' exonuclease activity"/>
    <property type="evidence" value="ECO:0007669"/>
    <property type="project" value="InterPro"/>
</dbReference>
<dbReference type="InterPro" id="IPR029060">
    <property type="entry name" value="PIN-like_dom_sf"/>
</dbReference>
<dbReference type="KEGG" id="vg:55412616"/>
<accession>A0A6S4P9P3</accession>
<evidence type="ECO:0000313" key="4">
    <source>
        <dbReference type="EMBL" id="BAQ94092.1"/>
    </source>
</evidence>
<dbReference type="InterPro" id="IPR038969">
    <property type="entry name" value="FEN"/>
</dbReference>
<evidence type="ECO:0000313" key="5">
    <source>
        <dbReference type="Proteomes" id="UP000505345"/>
    </source>
</evidence>